<dbReference type="CDD" id="cd13970">
    <property type="entry name" value="ABC1_ADCK3"/>
    <property type="match status" value="1"/>
</dbReference>
<dbReference type="GO" id="GO:0016740">
    <property type="term" value="F:transferase activity"/>
    <property type="evidence" value="ECO:0007669"/>
    <property type="project" value="UniProtKB-KW"/>
</dbReference>
<dbReference type="Pfam" id="PF03109">
    <property type="entry name" value="ABC1"/>
    <property type="match status" value="1"/>
</dbReference>
<dbReference type="GO" id="GO:0005524">
    <property type="term" value="F:ATP binding"/>
    <property type="evidence" value="ECO:0007669"/>
    <property type="project" value="UniProtKB-KW"/>
</dbReference>
<dbReference type="PANTHER" id="PTHR43851:SF3">
    <property type="entry name" value="COENZYME Q8"/>
    <property type="match status" value="1"/>
</dbReference>
<organism evidence="6 7">
    <name type="scientific">Plasmodium malariae</name>
    <dbReference type="NCBI Taxonomy" id="5858"/>
    <lineage>
        <taxon>Eukaryota</taxon>
        <taxon>Sar</taxon>
        <taxon>Alveolata</taxon>
        <taxon>Apicomplexa</taxon>
        <taxon>Aconoidasida</taxon>
        <taxon>Haemosporida</taxon>
        <taxon>Plasmodiidae</taxon>
        <taxon>Plasmodium</taxon>
        <taxon>Plasmodium (Plasmodium)</taxon>
    </lineage>
</organism>
<evidence type="ECO:0000256" key="2">
    <source>
        <dbReference type="ARBA" id="ARBA00022679"/>
    </source>
</evidence>
<name>A0A1A8WHC1_PLAMA</name>
<dbReference type="AlphaFoldDB" id="A0A1A8WHC1"/>
<protein>
    <submittedName>
        <fullName evidence="6">ABC1 family, putative</fullName>
    </submittedName>
</protein>
<dbReference type="SUPFAM" id="SSF56112">
    <property type="entry name" value="Protein kinase-like (PK-like)"/>
    <property type="match status" value="1"/>
</dbReference>
<evidence type="ECO:0000313" key="6">
    <source>
        <dbReference type="EMBL" id="SBS90613.1"/>
    </source>
</evidence>
<dbReference type="GO" id="GO:0006744">
    <property type="term" value="P:ubiquinone biosynthetic process"/>
    <property type="evidence" value="ECO:0007669"/>
    <property type="project" value="TreeGrafter"/>
</dbReference>
<dbReference type="VEuPathDB" id="PlasmoDB:PmUG01_14046100"/>
<sequence length="926" mass="109193">MTVVHKLKRKLEPSLYKRNYMSNCEILKFKNKISSEDNKKHLNKSKKNINNVKSENICKGLTTPFEIYRWSYILNTNNEKLINDVIKHDQQKKKKIKKGITTQLDIYNIISRHSIIINDQENDMFLENEINNYFYSLMNNLEYYFDNYEFIHYIVKNLKKNESHIFYYIYNNFKFLHALPFKCFWQYGNLENLYIENNNDNYEYDEECNNEYLFKNVDLNKLDMLLSEDDTLNNVININEVNTKEEHTEETFFKPPLENGKHSNDELRRHYHTVMGPFKYKYNYKDRSDTYGLGEKMKRQKEVTPYMQITNESYNIHKDKKIVNDRKKCANIEYIKRSYPNKTLNNFIFTSEKKCINSMASSTISSCARKMRLENMDNSKYSRDINLNINKSKVINSLTYSTKSRCYECLNRSTTLNENTYSFSSSTDDTPKGGKYVNLKEKEEKVFENVSYDKMVKEYDFIYDIATLDKKIPNNEKSKGKNFRTSKVPVSPMSRASVFGKIIFDIVKNSSIEYVKSVLTNNTNDKKNIILNEKNAEVLANGLSKMRGVVLKLGQMISLQDEYLSPIVIKALKLVNNSADVMPESQLINVLIKELGNDYEKKFDFFNYKPFASASIGQVHEAKIKNKKVAVKIQYPGIYESIDSDIKNLLFINQYTDLILKNLYIENVCKEIKKELKCECDYINEAKYYVLFKKIFQKSKYFYVPSVYTEYITKHVLVTSYVDGITIDEVAEKYPQVIRDSLGQRILYLCLHELFVFKIMNTDPNLGNFLYNVQNDKLCLIDFGATRTYKNEFVDQYLRLVKSSVEEDEEKIYHYSCMLNFFVGQENEEMKNSHIKSVILVGEPFKSKTYDFGKNNLAKQIYNLLPKIIYNRLVPPRSEIYTLHRKLSGSYLICMKLKARVNAADIFNSIYKNYKFSVEDTYEKSV</sequence>
<dbReference type="PANTHER" id="PTHR43851">
    <property type="match status" value="1"/>
</dbReference>
<dbReference type="Proteomes" id="UP000078597">
    <property type="component" value="Unassembled WGS sequence"/>
</dbReference>
<dbReference type="InterPro" id="IPR051409">
    <property type="entry name" value="Atypical_kinase_ADCK"/>
</dbReference>
<keyword evidence="4" id="KW-0067">ATP-binding</keyword>
<evidence type="ECO:0000259" key="5">
    <source>
        <dbReference type="Pfam" id="PF03109"/>
    </source>
</evidence>
<evidence type="ECO:0000256" key="4">
    <source>
        <dbReference type="ARBA" id="ARBA00022840"/>
    </source>
</evidence>
<dbReference type="EMBL" id="FLQW01001620">
    <property type="protein sequence ID" value="SBS90613.1"/>
    <property type="molecule type" value="Genomic_DNA"/>
</dbReference>
<evidence type="ECO:0000313" key="7">
    <source>
        <dbReference type="Proteomes" id="UP000078597"/>
    </source>
</evidence>
<dbReference type="InterPro" id="IPR034646">
    <property type="entry name" value="ADCK3_dom"/>
</dbReference>
<keyword evidence="3" id="KW-0547">Nucleotide-binding</keyword>
<dbReference type="InterPro" id="IPR004147">
    <property type="entry name" value="ABC1_dom"/>
</dbReference>
<evidence type="ECO:0000256" key="3">
    <source>
        <dbReference type="ARBA" id="ARBA00022741"/>
    </source>
</evidence>
<proteinExistence type="inferred from homology"/>
<feature type="domain" description="ABC1 atypical kinase-like" evidence="5">
    <location>
        <begin position="575"/>
        <end position="815"/>
    </location>
</feature>
<keyword evidence="2" id="KW-0808">Transferase</keyword>
<gene>
    <name evidence="6" type="ORF">PMALA_030350</name>
</gene>
<comment type="similarity">
    <text evidence="1">Belongs to the protein kinase superfamily. ADCK protein kinase family.</text>
</comment>
<reference evidence="7" key="1">
    <citation type="submission" date="2016-05" db="EMBL/GenBank/DDBJ databases">
        <authorList>
            <person name="Naeem Raeece"/>
        </authorList>
    </citation>
    <scope>NUCLEOTIDE SEQUENCE [LARGE SCALE GENOMIC DNA]</scope>
</reference>
<dbReference type="InterPro" id="IPR011009">
    <property type="entry name" value="Kinase-like_dom_sf"/>
</dbReference>
<accession>A0A1A8WHC1</accession>
<evidence type="ECO:0000256" key="1">
    <source>
        <dbReference type="ARBA" id="ARBA00009670"/>
    </source>
</evidence>